<dbReference type="InterPro" id="IPR022293">
    <property type="entry name" value="Integrating-conj_element"/>
</dbReference>
<evidence type="ECO:0000313" key="1">
    <source>
        <dbReference type="EMBL" id="KKN53317.1"/>
    </source>
</evidence>
<gene>
    <name evidence="1" type="ORF">LCGC14_0603540</name>
</gene>
<comment type="caution">
    <text evidence="1">The sequence shown here is derived from an EMBL/GenBank/DDBJ whole genome shotgun (WGS) entry which is preliminary data.</text>
</comment>
<name>A0A0F9RTV2_9ZZZZ</name>
<organism evidence="1">
    <name type="scientific">marine sediment metagenome</name>
    <dbReference type="NCBI Taxonomy" id="412755"/>
    <lineage>
        <taxon>unclassified sequences</taxon>
        <taxon>metagenomes</taxon>
        <taxon>ecological metagenomes</taxon>
    </lineage>
</organism>
<proteinExistence type="predicted"/>
<protein>
    <recommendedName>
        <fullName evidence="2">TIGR03759 family integrating conjugative element protein</fullName>
    </recommendedName>
</protein>
<sequence>MNLRFKNHVLLVLILAANTSLAADKITSKETQSKAIDSSEYQTEQKHLMWGLSAAEYSRYEELMKGIRGSISPETISPIEVLGIHAQNDAERRKYARLWADMMEKDAERVLAFQRAYDQAWRDKGDKPLIDITQLKTQSPSVIPTTTTQSSGLPANNLIIATKLDGCAACDKKIQQLLTSMLVDKTLHLDVYFSDSSDKPNSVIRQWAISNRVDAEMLKSRRLTLNHGQSLINQYQLDEKQLPATFKVDNNGGVKRVE</sequence>
<reference evidence="1" key="1">
    <citation type="journal article" date="2015" name="Nature">
        <title>Complex archaea that bridge the gap between prokaryotes and eukaryotes.</title>
        <authorList>
            <person name="Spang A."/>
            <person name="Saw J.H."/>
            <person name="Jorgensen S.L."/>
            <person name="Zaremba-Niedzwiedzka K."/>
            <person name="Martijn J."/>
            <person name="Lind A.E."/>
            <person name="van Eijk R."/>
            <person name="Schleper C."/>
            <person name="Guy L."/>
            <person name="Ettema T.J."/>
        </authorList>
    </citation>
    <scope>NUCLEOTIDE SEQUENCE</scope>
</reference>
<dbReference type="NCBIfam" id="TIGR03759">
    <property type="entry name" value="conj_TIGR03759"/>
    <property type="match status" value="1"/>
</dbReference>
<dbReference type="EMBL" id="LAZR01000976">
    <property type="protein sequence ID" value="KKN53317.1"/>
    <property type="molecule type" value="Genomic_DNA"/>
</dbReference>
<evidence type="ECO:0008006" key="2">
    <source>
        <dbReference type="Google" id="ProtNLM"/>
    </source>
</evidence>
<dbReference type="AlphaFoldDB" id="A0A0F9RTV2"/>
<accession>A0A0F9RTV2</accession>